<keyword evidence="1" id="KW-0472">Membrane</keyword>
<reference evidence="2" key="1">
    <citation type="submission" date="2019-07" db="EMBL/GenBank/DDBJ databases">
        <authorList>
            <person name="Weber M."/>
            <person name="Kostadinov I."/>
            <person name="Kostadinov D I."/>
        </authorList>
    </citation>
    <scope>NUCLEOTIDE SEQUENCE</scope>
    <source>
        <strain evidence="2">Gfbio:sag-sample-m06:053724c1-46a9-4a36-b237-ea2bf867836b</strain>
    </source>
</reference>
<proteinExistence type="predicted"/>
<dbReference type="Gene3D" id="2.40.160.20">
    <property type="match status" value="1"/>
</dbReference>
<sequence length="187" mass="20321">MKCSDTQIRSIRDSKALHTVVFVIAMISFTLHGANVSAANLGTTDYRVATATKKFGNTSQFAVAFRMRPPRRLRARHVELAVGAISTSQETRPFVSLGPVWRLPINHRLPYVELGFSPTLLTGSSLNNRDLGGNFHFTSSISIGATFSTRQNISLALRVQHTSNGGLGSTNPGLDMIGLNFAFNLSD</sequence>
<accession>A0A7D9H4D8</accession>
<gene>
    <name evidence="2" type="ORF">JTBM06_V1_90018</name>
</gene>
<dbReference type="InterPro" id="IPR018550">
    <property type="entry name" value="Lipid-A_deacylase-rel"/>
</dbReference>
<dbReference type="AlphaFoldDB" id="A0A7D9H4D8"/>
<keyword evidence="1" id="KW-1133">Transmembrane helix</keyword>
<evidence type="ECO:0000256" key="1">
    <source>
        <dbReference type="SAM" id="Phobius"/>
    </source>
</evidence>
<keyword evidence="1" id="KW-0812">Transmembrane</keyword>
<dbReference type="EMBL" id="LR633967">
    <property type="protein sequence ID" value="VUX55729.1"/>
    <property type="molecule type" value="Genomic_DNA"/>
</dbReference>
<evidence type="ECO:0000313" key="2">
    <source>
        <dbReference type="EMBL" id="VUX55729.1"/>
    </source>
</evidence>
<organism evidence="2">
    <name type="scientific">uncultured Woeseiaceae bacterium</name>
    <dbReference type="NCBI Taxonomy" id="1983305"/>
    <lineage>
        <taxon>Bacteria</taxon>
        <taxon>Pseudomonadati</taxon>
        <taxon>Pseudomonadota</taxon>
        <taxon>Gammaproteobacteria</taxon>
        <taxon>Woeseiales</taxon>
        <taxon>Woeseiaceae</taxon>
        <taxon>environmental samples</taxon>
    </lineage>
</organism>
<dbReference type="Pfam" id="PF09411">
    <property type="entry name" value="PagL"/>
    <property type="match status" value="1"/>
</dbReference>
<name>A0A7D9H4D8_9GAMM</name>
<protein>
    <recommendedName>
        <fullName evidence="3">Acyloxyacyl hydrolase</fullName>
    </recommendedName>
</protein>
<feature type="transmembrane region" description="Helical" evidence="1">
    <location>
        <begin position="16"/>
        <end position="34"/>
    </location>
</feature>
<evidence type="ECO:0008006" key="3">
    <source>
        <dbReference type="Google" id="ProtNLM"/>
    </source>
</evidence>